<dbReference type="EMBL" id="HBHI01015204">
    <property type="protein sequence ID" value="CAD9674130.1"/>
    <property type="molecule type" value="Transcribed_RNA"/>
</dbReference>
<keyword evidence="2" id="KW-0285">Flavoprotein</keyword>
<keyword evidence="4" id="KW-0560">Oxidoreductase</keyword>
<dbReference type="PANTHER" id="PTHR43735:SF3">
    <property type="entry name" value="FERROPTOSIS SUPPRESSOR PROTEIN 1"/>
    <property type="match status" value="1"/>
</dbReference>
<proteinExistence type="inferred from homology"/>
<evidence type="ECO:0000256" key="2">
    <source>
        <dbReference type="ARBA" id="ARBA00022630"/>
    </source>
</evidence>
<name>A0A7S2W9R0_9STRA</name>
<dbReference type="InterPro" id="IPR023753">
    <property type="entry name" value="FAD/NAD-binding_dom"/>
</dbReference>
<dbReference type="GO" id="GO:0005737">
    <property type="term" value="C:cytoplasm"/>
    <property type="evidence" value="ECO:0007669"/>
    <property type="project" value="TreeGrafter"/>
</dbReference>
<dbReference type="GO" id="GO:0050660">
    <property type="term" value="F:flavin adenine dinucleotide binding"/>
    <property type="evidence" value="ECO:0007669"/>
    <property type="project" value="TreeGrafter"/>
</dbReference>
<evidence type="ECO:0000256" key="4">
    <source>
        <dbReference type="ARBA" id="ARBA00023002"/>
    </source>
</evidence>
<gene>
    <name evidence="6" type="ORF">EANT1437_LOCUS7760</name>
</gene>
<organism evidence="6">
    <name type="scientific">Eucampia antarctica</name>
    <dbReference type="NCBI Taxonomy" id="49252"/>
    <lineage>
        <taxon>Eukaryota</taxon>
        <taxon>Sar</taxon>
        <taxon>Stramenopiles</taxon>
        <taxon>Ochrophyta</taxon>
        <taxon>Bacillariophyta</taxon>
        <taxon>Mediophyceae</taxon>
        <taxon>Biddulphiophycidae</taxon>
        <taxon>Hemiaulales</taxon>
        <taxon>Hemiaulaceae</taxon>
        <taxon>Eucampia</taxon>
    </lineage>
</organism>
<accession>A0A7S2W9R0</accession>
<dbReference type="AlphaFoldDB" id="A0A7S2W9R0"/>
<keyword evidence="3" id="KW-0274">FAD</keyword>
<dbReference type="GO" id="GO:0004174">
    <property type="term" value="F:electron-transferring-flavoprotein dehydrogenase activity"/>
    <property type="evidence" value="ECO:0007669"/>
    <property type="project" value="TreeGrafter"/>
</dbReference>
<dbReference type="Gene3D" id="3.50.50.60">
    <property type="entry name" value="FAD/NAD(P)-binding domain"/>
    <property type="match status" value="2"/>
</dbReference>
<evidence type="ECO:0000256" key="1">
    <source>
        <dbReference type="ARBA" id="ARBA00006442"/>
    </source>
</evidence>
<dbReference type="PANTHER" id="PTHR43735">
    <property type="entry name" value="APOPTOSIS-INDUCING FACTOR 1"/>
    <property type="match status" value="1"/>
</dbReference>
<dbReference type="SUPFAM" id="SSF51905">
    <property type="entry name" value="FAD/NAD(P)-binding domain"/>
    <property type="match status" value="2"/>
</dbReference>
<evidence type="ECO:0000259" key="5">
    <source>
        <dbReference type="Pfam" id="PF07992"/>
    </source>
</evidence>
<comment type="similarity">
    <text evidence="1">Belongs to the FAD-dependent oxidoreductase family.</text>
</comment>
<feature type="domain" description="FAD/NAD(P)-binding" evidence="5">
    <location>
        <begin position="13"/>
        <end position="291"/>
    </location>
</feature>
<evidence type="ECO:0000256" key="3">
    <source>
        <dbReference type="ARBA" id="ARBA00022827"/>
    </source>
</evidence>
<dbReference type="Pfam" id="PF07992">
    <property type="entry name" value="Pyr_redox_2"/>
    <property type="match status" value="1"/>
</dbReference>
<evidence type="ECO:0000313" key="6">
    <source>
        <dbReference type="EMBL" id="CAD9674130.1"/>
    </source>
</evidence>
<protein>
    <recommendedName>
        <fullName evidence="5">FAD/NAD(P)-binding domain-containing protein</fullName>
    </recommendedName>
</protein>
<dbReference type="InterPro" id="IPR036188">
    <property type="entry name" value="FAD/NAD-bd_sf"/>
</dbReference>
<sequence length="426" mass="45125">MSSNTSYAPTEKTCVIIGGGMCGQNVATALVKHDISVIIVQANAFSEQPVLQPWFLTRPEMYAGKAHTKKGSVANLETVGIEGARYVVGTVVELSNAKNQITFADGRKLDFGVLVIAAGNHYPALMAKPSETFDERLAFVKAFPGKVRAAKSILVGGAGPVALEVASELRRVNPDCKIQLVTSGTHALGTWTGTPRTVIAGRLAKTNIGVVAGARVVLPDDGSYVQGSAVYERADYKLSNGKTIKDVDIFLPYFGISRTGFLPSEMTSGRGRVKVNAHGQSSKNSSVFAVGCSDKYPVIVEPVIVKEAAVVVANIISILKDGTSSSSKLVGSLPELPGQASPMYVHLGLGQYTAMNLEQKGCVYGLCGRCCGCCNPFCPCCACLGWPCMFPASECQGKCFEKILISIGNMHPIHPAKTPVMAEMVR</sequence>
<reference evidence="6" key="1">
    <citation type="submission" date="2021-01" db="EMBL/GenBank/DDBJ databases">
        <authorList>
            <person name="Corre E."/>
            <person name="Pelletier E."/>
            <person name="Niang G."/>
            <person name="Scheremetjew M."/>
            <person name="Finn R."/>
            <person name="Kale V."/>
            <person name="Holt S."/>
            <person name="Cochrane G."/>
            <person name="Meng A."/>
            <person name="Brown T."/>
            <person name="Cohen L."/>
        </authorList>
    </citation>
    <scope>NUCLEOTIDE SEQUENCE</scope>
    <source>
        <strain evidence="6">CCMP1452</strain>
    </source>
</reference>